<dbReference type="EMBL" id="JJRY01000004">
    <property type="protein sequence ID" value="KEF39205.1"/>
    <property type="molecule type" value="Genomic_DNA"/>
</dbReference>
<dbReference type="OrthoDB" id="1706434at2"/>
<evidence type="ECO:0000313" key="2">
    <source>
        <dbReference type="Proteomes" id="UP000027936"/>
    </source>
</evidence>
<protein>
    <recommendedName>
        <fullName evidence="3">Ethanolamine utilization protein</fullName>
    </recommendedName>
</protein>
<evidence type="ECO:0008006" key="3">
    <source>
        <dbReference type="Google" id="ProtNLM"/>
    </source>
</evidence>
<evidence type="ECO:0000313" key="1">
    <source>
        <dbReference type="EMBL" id="KEF39205.1"/>
    </source>
</evidence>
<dbReference type="PATRIC" id="fig|1348973.3.peg.1557"/>
<organism evidence="1 2">
    <name type="scientific">Schinkia azotoformans MEV2011</name>
    <dbReference type="NCBI Taxonomy" id="1348973"/>
    <lineage>
        <taxon>Bacteria</taxon>
        <taxon>Bacillati</taxon>
        <taxon>Bacillota</taxon>
        <taxon>Bacilli</taxon>
        <taxon>Bacillales</taxon>
        <taxon>Bacillaceae</taxon>
        <taxon>Calidifontibacillus/Schinkia group</taxon>
        <taxon>Schinkia</taxon>
    </lineage>
</organism>
<comment type="caution">
    <text evidence="1">The sequence shown here is derived from an EMBL/GenBank/DDBJ whole genome shotgun (WGS) entry which is preliminary data.</text>
</comment>
<dbReference type="Proteomes" id="UP000027936">
    <property type="component" value="Unassembled WGS sequence"/>
</dbReference>
<dbReference type="RefSeq" id="WP_035194666.1">
    <property type="nucleotide sequence ID" value="NZ_JJRY01000004.1"/>
</dbReference>
<gene>
    <name evidence="1" type="ORF">M670_01596</name>
</gene>
<accession>A0A072P142</accession>
<dbReference type="AlphaFoldDB" id="A0A072P142"/>
<sequence length="214" mass="24162">MIDPKVIENIVNQVLTNLEIEGNNAKPNLLVITQPGLDIEQEINLLKQDWNIVLAKQADGNVFSSIDQAVFLNIDQDTFVRAALGLSDSPNSQLFVQLIMNEIPIMFVLDASLHQLLQKDDKNHYYSFYIKMLCSYKETIEKFGVTFKSTEELKMHSRAPINKRKEQSKPSKTLISLEDIMNVAGNQLVVQQGTIITPLAKDKARELGIQISFS</sequence>
<reference evidence="1 2" key="1">
    <citation type="submission" date="2014-04" db="EMBL/GenBank/DDBJ databases">
        <title>Draft genome sequence of Bacillus azotoformans MEV2011, a (co-) denitrifying strain unable to grow in the presence of oxygen.</title>
        <authorList>
            <person name="Nielsen M."/>
            <person name="Schreiber L."/>
            <person name="Finster K."/>
            <person name="Schramm A."/>
        </authorList>
    </citation>
    <scope>NUCLEOTIDE SEQUENCE [LARGE SCALE GENOMIC DNA]</scope>
    <source>
        <strain evidence="1 2">MEV2011</strain>
    </source>
</reference>
<name>A0A072P142_SCHAZ</name>
<proteinExistence type="predicted"/>